<protein>
    <submittedName>
        <fullName evidence="2">DUF1772 domain-containing protein</fullName>
    </submittedName>
</protein>
<dbReference type="Proteomes" id="UP000298313">
    <property type="component" value="Unassembled WGS sequence"/>
</dbReference>
<evidence type="ECO:0000313" key="2">
    <source>
        <dbReference type="EMBL" id="TFD76901.1"/>
    </source>
</evidence>
<gene>
    <name evidence="2" type="ORF">E3T48_09105</name>
</gene>
<feature type="transmembrane region" description="Helical" evidence="1">
    <location>
        <begin position="140"/>
        <end position="161"/>
    </location>
</feature>
<keyword evidence="1" id="KW-0812">Transmembrane</keyword>
<dbReference type="EMBL" id="SOHH01000066">
    <property type="protein sequence ID" value="TFD76901.1"/>
    <property type="molecule type" value="Genomic_DNA"/>
</dbReference>
<dbReference type="AlphaFoldDB" id="A0A4V3IV84"/>
<name>A0A4V3IV84_9MICO</name>
<comment type="caution">
    <text evidence="2">The sequence shown here is derived from an EMBL/GenBank/DDBJ whole genome shotgun (WGS) entry which is preliminary data.</text>
</comment>
<feature type="transmembrane region" description="Helical" evidence="1">
    <location>
        <begin position="195"/>
        <end position="215"/>
    </location>
</feature>
<feature type="transmembrane region" description="Helical" evidence="1">
    <location>
        <begin position="64"/>
        <end position="87"/>
    </location>
</feature>
<keyword evidence="3" id="KW-1185">Reference proteome</keyword>
<feature type="transmembrane region" description="Helical" evidence="1">
    <location>
        <begin position="107"/>
        <end position="128"/>
    </location>
</feature>
<keyword evidence="1" id="KW-0472">Membrane</keyword>
<keyword evidence="1" id="KW-1133">Transmembrane helix</keyword>
<reference evidence="2 3" key="1">
    <citation type="submission" date="2019-03" db="EMBL/GenBank/DDBJ databases">
        <title>Genomics of glacier-inhabiting Cryobacterium strains.</title>
        <authorList>
            <person name="Liu Q."/>
            <person name="Xin Y.-H."/>
        </authorList>
    </citation>
    <scope>NUCLEOTIDE SEQUENCE [LARGE SCALE GENOMIC DNA]</scope>
    <source>
        <strain evidence="2 3">Hh4</strain>
    </source>
</reference>
<organism evidence="2 3">
    <name type="scientific">Cryobacterium fucosi</name>
    <dbReference type="NCBI Taxonomy" id="1259157"/>
    <lineage>
        <taxon>Bacteria</taxon>
        <taxon>Bacillati</taxon>
        <taxon>Actinomycetota</taxon>
        <taxon>Actinomycetes</taxon>
        <taxon>Micrococcales</taxon>
        <taxon>Microbacteriaceae</taxon>
        <taxon>Cryobacterium</taxon>
    </lineage>
</organism>
<dbReference type="InterPro" id="IPR013901">
    <property type="entry name" value="Anthrone_oxy"/>
</dbReference>
<accession>A0A4V3IV84</accession>
<evidence type="ECO:0000256" key="1">
    <source>
        <dbReference type="SAM" id="Phobius"/>
    </source>
</evidence>
<sequence>MSPVVAATKPFSANTRIAAARTATRRSSELSRVRCSILTCYQSINNVLIDQSIGNLIWRCSLDLLLFATVAVTGFTASAEFGSYAFVHPVIKRLPRSEHILVEQGLLRTFGVVMPILMTGSLVLTISYAARPDGDGLTEVLRWSAAAVWASGIVTTVLVNVPTNLATLRWNHEAPPENWKGRRNRWEWFQGYRSWAYLAAFLLLVLQLAVTPGVLG</sequence>
<dbReference type="Pfam" id="PF08592">
    <property type="entry name" value="Anthrone_oxy"/>
    <property type="match status" value="1"/>
</dbReference>
<evidence type="ECO:0000313" key="3">
    <source>
        <dbReference type="Proteomes" id="UP000298313"/>
    </source>
</evidence>
<proteinExistence type="predicted"/>
<dbReference type="OrthoDB" id="4412667at2"/>